<accession>A0A382VWK8</accession>
<protein>
    <recommendedName>
        <fullName evidence="3">VCBS repeat-containing protein</fullName>
    </recommendedName>
</protein>
<proteinExistence type="predicted"/>
<dbReference type="InterPro" id="IPR013517">
    <property type="entry name" value="FG-GAP"/>
</dbReference>
<evidence type="ECO:0000256" key="1">
    <source>
        <dbReference type="ARBA" id="ARBA00022729"/>
    </source>
</evidence>
<gene>
    <name evidence="2" type="ORF">METZ01_LOCUS403840</name>
</gene>
<name>A0A382VWK8_9ZZZZ</name>
<dbReference type="EMBL" id="UINC01155244">
    <property type="protein sequence ID" value="SVD50986.1"/>
    <property type="molecule type" value="Genomic_DNA"/>
</dbReference>
<dbReference type="Pfam" id="PF13517">
    <property type="entry name" value="FG-GAP_3"/>
    <property type="match status" value="1"/>
</dbReference>
<organism evidence="2">
    <name type="scientific">marine metagenome</name>
    <dbReference type="NCBI Taxonomy" id="408172"/>
    <lineage>
        <taxon>unclassified sequences</taxon>
        <taxon>metagenomes</taxon>
        <taxon>ecological metagenomes</taxon>
    </lineage>
</organism>
<keyword evidence="1" id="KW-0732">Signal</keyword>
<feature type="non-terminal residue" evidence="2">
    <location>
        <position position="1"/>
    </location>
</feature>
<sequence length="281" mass="30913">PDEVYVYRPGGTSTDNGNLNEAIFSAETGRTEINDSTDPSSFLYGDHPGGLNIQDIGYPGDIIEFVYWNIFVQTEILGISNDNDGDGILNPGESVQLNLSANILSAPSNAENVTVMLTSELDWVHFYPSEIYLGTLPVNGNSVNIQTQLILDDVDVLQAANFNLHINAEFSDDGAIIDYSDVFEFELEVTLNQLGFPITTSEIRSSPLIIDIDNDGNKEIVFGDYIGMIHIYNFDGTEYMDNGFPFTTGNQIWGSPASADIDGDGYLDFVISSKDKHLYVF</sequence>
<feature type="non-terminal residue" evidence="2">
    <location>
        <position position="281"/>
    </location>
</feature>
<dbReference type="InterPro" id="IPR028994">
    <property type="entry name" value="Integrin_alpha_N"/>
</dbReference>
<reference evidence="2" key="1">
    <citation type="submission" date="2018-05" db="EMBL/GenBank/DDBJ databases">
        <authorList>
            <person name="Lanie J.A."/>
            <person name="Ng W.-L."/>
            <person name="Kazmierczak K.M."/>
            <person name="Andrzejewski T.M."/>
            <person name="Davidsen T.M."/>
            <person name="Wayne K.J."/>
            <person name="Tettelin H."/>
            <person name="Glass J.I."/>
            <person name="Rusch D."/>
            <person name="Podicherti R."/>
            <person name="Tsui H.-C.T."/>
            <person name="Winkler M.E."/>
        </authorList>
    </citation>
    <scope>NUCLEOTIDE SEQUENCE</scope>
</reference>
<evidence type="ECO:0000313" key="2">
    <source>
        <dbReference type="EMBL" id="SVD50986.1"/>
    </source>
</evidence>
<dbReference type="AlphaFoldDB" id="A0A382VWK8"/>
<dbReference type="SUPFAM" id="SSF69318">
    <property type="entry name" value="Integrin alpha N-terminal domain"/>
    <property type="match status" value="1"/>
</dbReference>
<evidence type="ECO:0008006" key="3">
    <source>
        <dbReference type="Google" id="ProtNLM"/>
    </source>
</evidence>